<dbReference type="InterPro" id="IPR015813">
    <property type="entry name" value="Pyrv/PenolPyrv_kinase-like_dom"/>
</dbReference>
<dbReference type="PANTHER" id="PTHR32308:SF0">
    <property type="entry name" value="HPCH_HPAI ALDOLASE_CITRATE LYASE DOMAIN-CONTAINING PROTEIN"/>
    <property type="match status" value="1"/>
</dbReference>
<dbReference type="Proteomes" id="UP001230908">
    <property type="component" value="Unassembled WGS sequence"/>
</dbReference>
<dbReference type="PIRSF" id="PIRSF015582">
    <property type="entry name" value="Cit_lyase_B"/>
    <property type="match status" value="1"/>
</dbReference>
<gene>
    <name evidence="5" type="ORF">RB614_37095</name>
</gene>
<sequence>MRDLEAMLYVPAGDPRKLDKVPRLLGVTTIILDLEDAVAADRKDVARAALGRVLDGVGAAAPGERRGEIWVRINAPGTVAFEADLAACVRAEVAGLIVPKATADSLHTVAARVEERERAAGLPHGSVELMGLVETIAGWHSVRTATALPSRVHGLSFGAGDFSLELGLPFPPPDGVQGHTLLVAKAELVLHSRRLGLAPPHDGVYPAYRDLDTLLAEATLAKSMGFVGKHTIHPDQVPVVRSVFVPGQAELDKARRIIAAAEDARQRGLGNASVDGELVDVPVVERARRLLHDAGKPS</sequence>
<dbReference type="InterPro" id="IPR005000">
    <property type="entry name" value="Aldolase/citrate-lyase_domain"/>
</dbReference>
<comment type="cofactor">
    <cofactor evidence="1">
        <name>Mg(2+)</name>
        <dbReference type="ChEBI" id="CHEBI:18420"/>
    </cofactor>
</comment>
<dbReference type="EMBL" id="JAVHUY010000051">
    <property type="protein sequence ID" value="MDQ7910127.1"/>
    <property type="molecule type" value="Genomic_DNA"/>
</dbReference>
<evidence type="ECO:0000256" key="2">
    <source>
        <dbReference type="ARBA" id="ARBA00022723"/>
    </source>
</evidence>
<dbReference type="RefSeq" id="WP_308717379.1">
    <property type="nucleotide sequence ID" value="NZ_JAVHUY010000051.1"/>
</dbReference>
<dbReference type="SUPFAM" id="SSF51621">
    <property type="entry name" value="Phosphoenolpyruvate/pyruvate domain"/>
    <property type="match status" value="1"/>
</dbReference>
<dbReference type="InterPro" id="IPR040442">
    <property type="entry name" value="Pyrv_kinase-like_dom_sf"/>
</dbReference>
<evidence type="ECO:0000259" key="4">
    <source>
        <dbReference type="Pfam" id="PF03328"/>
    </source>
</evidence>
<evidence type="ECO:0000313" key="6">
    <source>
        <dbReference type="Proteomes" id="UP001230908"/>
    </source>
</evidence>
<keyword evidence="3" id="KW-0460">Magnesium</keyword>
<evidence type="ECO:0000313" key="5">
    <source>
        <dbReference type="EMBL" id="MDQ7910127.1"/>
    </source>
</evidence>
<evidence type="ECO:0000256" key="1">
    <source>
        <dbReference type="ARBA" id="ARBA00001946"/>
    </source>
</evidence>
<comment type="caution">
    <text evidence="5">The sequence shown here is derived from an EMBL/GenBank/DDBJ whole genome shotgun (WGS) entry which is preliminary data.</text>
</comment>
<protein>
    <submittedName>
        <fullName evidence="5">CoA ester lyase</fullName>
    </submittedName>
</protein>
<dbReference type="GO" id="GO:0016829">
    <property type="term" value="F:lyase activity"/>
    <property type="evidence" value="ECO:0007669"/>
    <property type="project" value="UniProtKB-KW"/>
</dbReference>
<dbReference type="InterPro" id="IPR011206">
    <property type="entry name" value="Citrate_lyase_beta/mcl1/mcl2"/>
</dbReference>
<dbReference type="Pfam" id="PF03328">
    <property type="entry name" value="HpcH_HpaI"/>
    <property type="match status" value="1"/>
</dbReference>
<accession>A0ABU0ZUG2</accession>
<keyword evidence="6" id="KW-1185">Reference proteome</keyword>
<keyword evidence="5" id="KW-0456">Lyase</keyword>
<evidence type="ECO:0000256" key="3">
    <source>
        <dbReference type="ARBA" id="ARBA00022842"/>
    </source>
</evidence>
<proteinExistence type="predicted"/>
<dbReference type="Gene3D" id="3.20.20.60">
    <property type="entry name" value="Phosphoenolpyruvate-binding domains"/>
    <property type="match status" value="1"/>
</dbReference>
<reference evidence="5 6" key="1">
    <citation type="submission" date="2023-08" db="EMBL/GenBank/DDBJ databases">
        <title>Phytohabitans sansha sp. nov., isolated from marine sediment.</title>
        <authorList>
            <person name="Zhao Y."/>
            <person name="Yi K."/>
        </authorList>
    </citation>
    <scope>NUCLEOTIDE SEQUENCE [LARGE SCALE GENOMIC DNA]</scope>
    <source>
        <strain evidence="5 6">ZYX-F-186</strain>
    </source>
</reference>
<dbReference type="PANTHER" id="PTHR32308">
    <property type="entry name" value="LYASE BETA SUBUNIT, PUTATIVE (AFU_ORTHOLOGUE AFUA_4G13030)-RELATED"/>
    <property type="match status" value="1"/>
</dbReference>
<keyword evidence="2" id="KW-0479">Metal-binding</keyword>
<feature type="domain" description="HpcH/HpaI aldolase/citrate lyase" evidence="4">
    <location>
        <begin position="6"/>
        <end position="234"/>
    </location>
</feature>
<organism evidence="5 6">
    <name type="scientific">Phytohabitans maris</name>
    <dbReference type="NCBI Taxonomy" id="3071409"/>
    <lineage>
        <taxon>Bacteria</taxon>
        <taxon>Bacillati</taxon>
        <taxon>Actinomycetota</taxon>
        <taxon>Actinomycetes</taxon>
        <taxon>Micromonosporales</taxon>
        <taxon>Micromonosporaceae</taxon>
    </lineage>
</organism>
<name>A0ABU0ZUG2_9ACTN</name>